<keyword evidence="2" id="KW-0964">Secreted</keyword>
<dbReference type="SUPFAM" id="SSF47686">
    <property type="entry name" value="Anaphylotoxins (complement system)"/>
    <property type="match status" value="1"/>
</dbReference>
<dbReference type="InterPro" id="IPR001134">
    <property type="entry name" value="Netrin_domain"/>
</dbReference>
<dbReference type="InterPro" id="IPR019742">
    <property type="entry name" value="MacrogloblnA2_CS"/>
</dbReference>
<dbReference type="FunFam" id="2.40.50.120:FF:000013">
    <property type="entry name" value="Complement C3"/>
    <property type="match status" value="1"/>
</dbReference>
<dbReference type="GO" id="GO:0004866">
    <property type="term" value="F:endopeptidase inhibitor activity"/>
    <property type="evidence" value="ECO:0007669"/>
    <property type="project" value="InterPro"/>
</dbReference>
<protein>
    <submittedName>
        <fullName evidence="8">Uncharacterized protein</fullName>
    </submittedName>
</protein>
<dbReference type="Proteomes" id="UP000829720">
    <property type="component" value="Unassembled WGS sequence"/>
</dbReference>
<dbReference type="AlphaFoldDB" id="A0A8T3CN87"/>
<dbReference type="SMART" id="SM01361">
    <property type="entry name" value="A2M_recep"/>
    <property type="match status" value="1"/>
</dbReference>
<dbReference type="FunFam" id="2.60.40.10:FF:000155">
    <property type="entry name" value="complement C3 isoform X1"/>
    <property type="match status" value="1"/>
</dbReference>
<dbReference type="SUPFAM" id="SSF48239">
    <property type="entry name" value="Terpenoid cyclases/Protein prenyltransferases"/>
    <property type="match status" value="1"/>
</dbReference>
<dbReference type="PROSITE" id="PS00477">
    <property type="entry name" value="ALPHA_2_MACROGLOBULIN"/>
    <property type="match status" value="1"/>
</dbReference>
<dbReference type="Pfam" id="PF07677">
    <property type="entry name" value="A2M_recep"/>
    <property type="match status" value="1"/>
</dbReference>
<dbReference type="Pfam" id="PF00207">
    <property type="entry name" value="A2M"/>
    <property type="match status" value="1"/>
</dbReference>
<sequence>MVEAERRGIQIVTSPYTINFQKTATYFKPGMPFDVVVYVTNPDDTPAKGIDVKVTPGTGRGKTQEDGTARLTVNTKDDGSDTLQITVKTEDSKLTPEQQAVAEMTALPYKTKGGSKNYLHISIQATELKIKGNLRISLNLVSPGSQNSIKHITYLILNKGKIVSAKRFEWEKGQSLVTLSLTVTKDMVPSFRIVAYYHVGTEVVSDSVWVDVKDTCLGKLEIKSEDPGNYQPAFPFSLTITGDPGAKVGLVAVDKGVYVLNSKNRLTQTKIWDVVEKQDVGCTAGSGANSMDVFYDAGLAFVFYHTGLEFESSPAATKPRSDPSCPNRPRRRGQRSLTLMDLKNSLASQAKYTDLERECCRDGMVDNLLGYTCKRRAQFINDGPECEKAFVYCCSEVARRIKDAKEGRTLELARICVSEPFEMKVMKQFFVDLKLPYAAVRNEQVEIKAVLHNYLDAEIKVRVELTETEGVCSAASKKGKYRTTDIYMDALSSRAVPFVIIPMELSTHTIEVKAAAVLFDLRDGVKKDLRVVPEGIQTKLQTVSVVLDPSAYGGEQHERIDAAKLNYLVPGSTPQTFVSVTGELLSETIQAVISGKPLGSLIHQPGGCGEQNMIAMTGPVIATHYLDRTNQWASVGLDRRAEAIKFISNGYTQQLKYRKPDGSYSIFENENTSTWLTAYVAKVFGMAYQLVPIEDDVLCSAIKWLVLNAQEPDGMFKEHGKVYQSEMMGGVPGKDVDVSLTAFILIAMQESRQCESQVRSLPGSIARSKEFLLKKVDSLKNPYAVALTSYALANEGKHMVDLLNRFSSDKTHWHIPENHYSTLEATGYALLALVKAKEFDQAGRVVKWLTEQRFYGGGYGSTQATIIVFQAISEYMIELPKREDVDLKVTLNVTGRGPLRKWTFTSDKTHLTRSDKYQFNKNLTVTATGAGRGTLSVVTVYNALPENRKEDCKNFELLVKLEKEPKVSYEGALETYKLTIEMLFLSTVRSATMSILDITMLTGFIADTNDLKKLTSGKDRYVQKIETDKQLSEKGSLILYLEEVSHELSDRVVFRIHMMNRVGLLQPAAVTVYEYNSLENRCVKFYHPEKEDGALNRICHEDVCRCAEENCSYQKKRQDEDLDRFLAACGPNMDYVYKVKVVHANLSASIDHFTLEAEEIIKPGTDLIAKGAQRTFLAHPYCRAAMDLREGMSYLIMGMFEDVIFGKDRLLYMLGGGTWIEYWPTEVECQQPKFYDTCVSIRKDSDELVYYGCPN</sequence>
<dbReference type="Pfam" id="PF21308">
    <property type="entry name" value="C3_CUB2"/>
    <property type="match status" value="1"/>
</dbReference>
<dbReference type="InterPro" id="IPR018081">
    <property type="entry name" value="Anaphylatoxin_comp_syst"/>
</dbReference>
<dbReference type="InterPro" id="IPR050473">
    <property type="entry name" value="A2M/Complement_sys"/>
</dbReference>
<accession>A0A8T3CN87</accession>
<dbReference type="InterPro" id="IPR011625">
    <property type="entry name" value="A2M_N_BRD"/>
</dbReference>
<comment type="caution">
    <text evidence="8">The sequence shown here is derived from an EMBL/GenBank/DDBJ whole genome shotgun (WGS) entry which is preliminary data.</text>
</comment>
<dbReference type="PANTHER" id="PTHR11412">
    <property type="entry name" value="MACROGLOBULIN / COMPLEMENT"/>
    <property type="match status" value="1"/>
</dbReference>
<evidence type="ECO:0000313" key="9">
    <source>
        <dbReference type="Proteomes" id="UP000829720"/>
    </source>
</evidence>
<dbReference type="Gene3D" id="1.50.10.20">
    <property type="match status" value="1"/>
</dbReference>
<keyword evidence="9" id="KW-1185">Reference proteome</keyword>
<feature type="domain" description="NTR" evidence="7">
    <location>
        <begin position="1111"/>
        <end position="1253"/>
    </location>
</feature>
<gene>
    <name evidence="8" type="ORF">AGOR_G00197200</name>
</gene>
<dbReference type="Pfam" id="PF07678">
    <property type="entry name" value="TED_complement"/>
    <property type="match status" value="1"/>
</dbReference>
<dbReference type="InterPro" id="IPR009048">
    <property type="entry name" value="A-macroglobulin_rcpt-bd"/>
</dbReference>
<evidence type="ECO:0000256" key="4">
    <source>
        <dbReference type="ARBA" id="ARBA00023157"/>
    </source>
</evidence>
<dbReference type="FunFam" id="2.60.40.1930:FF:000008">
    <property type="entry name" value="Complement C3"/>
    <property type="match status" value="1"/>
</dbReference>
<dbReference type="InterPro" id="IPR036595">
    <property type="entry name" value="A-macroglobulin_rcpt-bd_sf"/>
</dbReference>
<keyword evidence="4" id="KW-1015">Disulfide bond</keyword>
<organism evidence="8 9">
    <name type="scientific">Albula goreensis</name>
    <dbReference type="NCBI Taxonomy" id="1534307"/>
    <lineage>
        <taxon>Eukaryota</taxon>
        <taxon>Metazoa</taxon>
        <taxon>Chordata</taxon>
        <taxon>Craniata</taxon>
        <taxon>Vertebrata</taxon>
        <taxon>Euteleostomi</taxon>
        <taxon>Actinopterygii</taxon>
        <taxon>Neopterygii</taxon>
        <taxon>Teleostei</taxon>
        <taxon>Albuliformes</taxon>
        <taxon>Albulidae</taxon>
        <taxon>Albula</taxon>
    </lineage>
</organism>
<dbReference type="InterPro" id="IPR000020">
    <property type="entry name" value="Anaphylatoxin/fibulin"/>
</dbReference>
<dbReference type="PROSITE" id="PS01178">
    <property type="entry name" value="ANAPHYLATOXIN_2"/>
    <property type="match status" value="1"/>
</dbReference>
<dbReference type="Gene3D" id="2.40.50.120">
    <property type="match status" value="1"/>
</dbReference>
<feature type="region of interest" description="Disordered" evidence="5">
    <location>
        <begin position="313"/>
        <end position="333"/>
    </location>
</feature>
<dbReference type="SMART" id="SM01359">
    <property type="entry name" value="A2M_N_2"/>
    <property type="match status" value="1"/>
</dbReference>
<dbReference type="Pfam" id="PF01821">
    <property type="entry name" value="ANATO"/>
    <property type="match status" value="1"/>
</dbReference>
<reference evidence="8" key="1">
    <citation type="submission" date="2021-01" db="EMBL/GenBank/DDBJ databases">
        <authorList>
            <person name="Zahm M."/>
            <person name="Roques C."/>
            <person name="Cabau C."/>
            <person name="Klopp C."/>
            <person name="Donnadieu C."/>
            <person name="Jouanno E."/>
            <person name="Lampietro C."/>
            <person name="Louis A."/>
            <person name="Herpin A."/>
            <person name="Echchiki A."/>
            <person name="Berthelot C."/>
            <person name="Parey E."/>
            <person name="Roest-Crollius H."/>
            <person name="Braasch I."/>
            <person name="Postlethwait J."/>
            <person name="Bobe J."/>
            <person name="Montfort J."/>
            <person name="Bouchez O."/>
            <person name="Begum T."/>
            <person name="Mejri S."/>
            <person name="Adams A."/>
            <person name="Chen W.-J."/>
            <person name="Guiguen Y."/>
        </authorList>
    </citation>
    <scope>NUCLEOTIDE SEQUENCE</scope>
    <source>
        <tissue evidence="8">Blood</tissue>
    </source>
</reference>
<dbReference type="SMART" id="SM00104">
    <property type="entry name" value="ANATO"/>
    <property type="match status" value="1"/>
</dbReference>
<dbReference type="InterPro" id="IPR013783">
    <property type="entry name" value="Ig-like_fold"/>
</dbReference>
<dbReference type="InterPro" id="IPR008993">
    <property type="entry name" value="TIMP-like_OB-fold"/>
</dbReference>
<evidence type="ECO:0000313" key="8">
    <source>
        <dbReference type="EMBL" id="KAI1886573.1"/>
    </source>
</evidence>
<dbReference type="Pfam" id="PF17789">
    <property type="entry name" value="MG4"/>
    <property type="match status" value="1"/>
</dbReference>
<evidence type="ECO:0000259" key="6">
    <source>
        <dbReference type="PROSITE" id="PS01178"/>
    </source>
</evidence>
<dbReference type="Gene3D" id="2.60.40.690">
    <property type="entry name" value="Alpha-macroglobulin, receptor-binding domain"/>
    <property type="match status" value="1"/>
</dbReference>
<evidence type="ECO:0000259" key="7">
    <source>
        <dbReference type="PROSITE" id="PS50189"/>
    </source>
</evidence>
<feature type="domain" description="Anaphylatoxin-like" evidence="6">
    <location>
        <begin position="359"/>
        <end position="394"/>
    </location>
</feature>
<evidence type="ECO:0000256" key="1">
    <source>
        <dbReference type="ARBA" id="ARBA00004613"/>
    </source>
</evidence>
<keyword evidence="3" id="KW-0882">Thioester bond</keyword>
<dbReference type="Gene3D" id="6.20.50.160">
    <property type="match status" value="1"/>
</dbReference>
<dbReference type="Pfam" id="PF01759">
    <property type="entry name" value="NTR"/>
    <property type="match status" value="1"/>
</dbReference>
<proteinExistence type="predicted"/>
<dbReference type="Gene3D" id="1.20.91.20">
    <property type="entry name" value="Anaphylotoxins (complement system)"/>
    <property type="match status" value="1"/>
</dbReference>
<dbReference type="SUPFAM" id="SSF50242">
    <property type="entry name" value="TIMP-like"/>
    <property type="match status" value="1"/>
</dbReference>
<dbReference type="InterPro" id="IPR001599">
    <property type="entry name" value="Macroglobln_a2"/>
</dbReference>
<dbReference type="PROSITE" id="PS50189">
    <property type="entry name" value="NTR"/>
    <property type="match status" value="1"/>
</dbReference>
<dbReference type="InterPro" id="IPR011626">
    <property type="entry name" value="Alpha-macroglobulin_TED"/>
</dbReference>
<dbReference type="PANTHER" id="PTHR11412:SF81">
    <property type="entry name" value="COMPLEMENT C3"/>
    <property type="match status" value="1"/>
</dbReference>
<dbReference type="SMART" id="SM01419">
    <property type="entry name" value="Thiol-ester_cl"/>
    <property type="match status" value="1"/>
</dbReference>
<dbReference type="Gene3D" id="2.60.120.1540">
    <property type="match status" value="1"/>
</dbReference>
<dbReference type="Gene3D" id="2.60.40.10">
    <property type="entry name" value="Immunoglobulins"/>
    <property type="match status" value="2"/>
</dbReference>
<comment type="subcellular location">
    <subcellularLocation>
        <location evidence="1">Secreted</location>
    </subcellularLocation>
</comment>
<dbReference type="Gene3D" id="2.60.40.1940">
    <property type="match status" value="1"/>
</dbReference>
<dbReference type="Pfam" id="PF07703">
    <property type="entry name" value="A2M_BRD"/>
    <property type="match status" value="1"/>
</dbReference>
<dbReference type="SUPFAM" id="SSF49410">
    <property type="entry name" value="Alpha-macroglobulin receptor domain"/>
    <property type="match status" value="1"/>
</dbReference>
<dbReference type="InterPro" id="IPR040839">
    <property type="entry name" value="MG4"/>
</dbReference>
<dbReference type="InterPro" id="IPR048848">
    <property type="entry name" value="C3_CUB2"/>
</dbReference>
<dbReference type="OrthoDB" id="6359008at2759"/>
<dbReference type="SMART" id="SM00643">
    <property type="entry name" value="C345C"/>
    <property type="match status" value="1"/>
</dbReference>
<name>A0A8T3CN87_9TELE</name>
<dbReference type="EMBL" id="JAERUA010000019">
    <property type="protein sequence ID" value="KAI1886573.1"/>
    <property type="molecule type" value="Genomic_DNA"/>
</dbReference>
<dbReference type="GO" id="GO:0005615">
    <property type="term" value="C:extracellular space"/>
    <property type="evidence" value="ECO:0007669"/>
    <property type="project" value="InterPro"/>
</dbReference>
<dbReference type="InterPro" id="IPR018933">
    <property type="entry name" value="Netrin_module_non-TIMP"/>
</dbReference>
<dbReference type="CDD" id="cd02896">
    <property type="entry name" value="complement_C3_C4_C5"/>
    <property type="match status" value="1"/>
</dbReference>
<evidence type="ECO:0000256" key="2">
    <source>
        <dbReference type="ARBA" id="ARBA00022525"/>
    </source>
</evidence>
<evidence type="ECO:0000256" key="3">
    <source>
        <dbReference type="ARBA" id="ARBA00022966"/>
    </source>
</evidence>
<dbReference type="InterPro" id="IPR047565">
    <property type="entry name" value="Alpha-macroglob_thiol-ester_cl"/>
</dbReference>
<evidence type="ECO:0000256" key="5">
    <source>
        <dbReference type="SAM" id="MobiDB-lite"/>
    </source>
</evidence>
<dbReference type="InterPro" id="IPR008930">
    <property type="entry name" value="Terpenoid_cyclase/PrenylTrfase"/>
</dbReference>
<dbReference type="Gene3D" id="2.60.40.1930">
    <property type="match status" value="2"/>
</dbReference>
<dbReference type="CDD" id="cd00017">
    <property type="entry name" value="ANATO"/>
    <property type="match status" value="1"/>
</dbReference>
<dbReference type="SMART" id="SM01360">
    <property type="entry name" value="A2M"/>
    <property type="match status" value="1"/>
</dbReference>